<feature type="transmembrane region" description="Helical" evidence="1">
    <location>
        <begin position="41"/>
        <end position="63"/>
    </location>
</feature>
<reference evidence="2 3" key="1">
    <citation type="submission" date="2020-04" db="EMBL/GenBank/DDBJ databases">
        <authorList>
            <person name="De Canck E."/>
        </authorList>
    </citation>
    <scope>NUCLEOTIDE SEQUENCE [LARGE SCALE GENOMIC DNA]</scope>
    <source>
        <strain evidence="2 3">LMG 26845</strain>
    </source>
</reference>
<dbReference type="EMBL" id="CADIJR010000031">
    <property type="protein sequence ID" value="CAB3661244.1"/>
    <property type="molecule type" value="Genomic_DNA"/>
</dbReference>
<dbReference type="Proteomes" id="UP000507979">
    <property type="component" value="Unassembled WGS sequence"/>
</dbReference>
<accession>A0A6J5ABX9</accession>
<keyword evidence="1" id="KW-0812">Transmembrane</keyword>
<keyword evidence="1" id="KW-0472">Membrane</keyword>
<keyword evidence="3" id="KW-1185">Reference proteome</keyword>
<keyword evidence="1" id="KW-1133">Transmembrane helix</keyword>
<evidence type="ECO:0000313" key="3">
    <source>
        <dbReference type="Proteomes" id="UP000507979"/>
    </source>
</evidence>
<organism evidence="2 3">
    <name type="scientific">Achromobacter insuavis</name>
    <dbReference type="NCBI Taxonomy" id="1287735"/>
    <lineage>
        <taxon>Bacteria</taxon>
        <taxon>Pseudomonadati</taxon>
        <taxon>Pseudomonadota</taxon>
        <taxon>Betaproteobacteria</taxon>
        <taxon>Burkholderiales</taxon>
        <taxon>Alcaligenaceae</taxon>
        <taxon>Achromobacter</taxon>
    </lineage>
</organism>
<sequence>MGRDADVAIVVLWTVSFLALAVALAFQWLVNKLVGRPWLNAGSILAYAVGALLVGCVAANVIAAMRGKESFATCCGQSLTTLIALLPSIVVGHLCAREFRQYKALRKRLAQD</sequence>
<proteinExistence type="predicted"/>
<protein>
    <submittedName>
        <fullName evidence="2">Uncharacterized protein</fullName>
    </submittedName>
</protein>
<feature type="transmembrane region" description="Helical" evidence="1">
    <location>
        <begin position="7"/>
        <end position="29"/>
    </location>
</feature>
<dbReference type="AlphaFoldDB" id="A0A6J5ABX9"/>
<name>A0A6J5ABX9_9BURK</name>
<evidence type="ECO:0000256" key="1">
    <source>
        <dbReference type="SAM" id="Phobius"/>
    </source>
</evidence>
<gene>
    <name evidence="2" type="ORF">LMG26845_03284</name>
</gene>
<evidence type="ECO:0000313" key="2">
    <source>
        <dbReference type="EMBL" id="CAB3661244.1"/>
    </source>
</evidence>